<dbReference type="Proteomes" id="UP000037460">
    <property type="component" value="Unassembled WGS sequence"/>
</dbReference>
<dbReference type="AlphaFoldDB" id="A0A0M0J4P7"/>
<sequence length="356" mass="39078">MALIFIGKGPDVLPIPEGLELDPRRYVGSGPPTRAEQKPPCPTRIRIRYTLTDKDGRVKFEYAEIEPIPEACTVKGLISFIHECGPLQLQQLSIRSPVELKYHGQLLAFEKPLADYAIKNGAELQLVVRPRLADFVAKVAGDPNVERVRITSHKLGMPTVIDGLTNQTTVLELKQKLSEYFKENPSWLVKGPDPPVVAGPRPAVTLPMTDGTNVELRVGDHLVRDGGGAGAAAGGKDKKGGGGMLRRINGGPTNFPYYGQYLVEEAKALPELWQVKIDLETTTTEDPETKVKTTTRNDPWLNLFYAGLPLKDEDALGKLGIVNNESLYLNFKAPFDVPEPDPNTLKAKDKGGKKKK</sequence>
<reference evidence="3" key="1">
    <citation type="journal article" date="2015" name="PLoS Genet.">
        <title>Genome Sequence and Transcriptome Analyses of Chrysochromulina tobin: Metabolic Tools for Enhanced Algal Fitness in the Prominent Order Prymnesiales (Haptophyceae).</title>
        <authorList>
            <person name="Hovde B.T."/>
            <person name="Deodato C.R."/>
            <person name="Hunsperger H.M."/>
            <person name="Ryken S.A."/>
            <person name="Yost W."/>
            <person name="Jha R.K."/>
            <person name="Patterson J."/>
            <person name="Monnat R.J. Jr."/>
            <person name="Barlow S.B."/>
            <person name="Starkenburg S.R."/>
            <person name="Cattolico R.A."/>
        </authorList>
    </citation>
    <scope>NUCLEOTIDE SEQUENCE</scope>
    <source>
        <strain evidence="3">CCMP291</strain>
    </source>
</reference>
<evidence type="ECO:0000313" key="3">
    <source>
        <dbReference type="Proteomes" id="UP000037460"/>
    </source>
</evidence>
<evidence type="ECO:0000313" key="2">
    <source>
        <dbReference type="EMBL" id="KOO21599.1"/>
    </source>
</evidence>
<name>A0A0M0J4P7_9EUKA</name>
<keyword evidence="3" id="KW-1185">Reference proteome</keyword>
<accession>A0A0M0J4P7</accession>
<feature type="region of interest" description="Disordered" evidence="1">
    <location>
        <begin position="334"/>
        <end position="356"/>
    </location>
</feature>
<organism evidence="2 3">
    <name type="scientific">Chrysochromulina tobinii</name>
    <dbReference type="NCBI Taxonomy" id="1460289"/>
    <lineage>
        <taxon>Eukaryota</taxon>
        <taxon>Haptista</taxon>
        <taxon>Haptophyta</taxon>
        <taxon>Prymnesiophyceae</taxon>
        <taxon>Prymnesiales</taxon>
        <taxon>Chrysochromulinaceae</taxon>
        <taxon>Chrysochromulina</taxon>
    </lineage>
</organism>
<comment type="caution">
    <text evidence="2">The sequence shown here is derived from an EMBL/GenBank/DDBJ whole genome shotgun (WGS) entry which is preliminary data.</text>
</comment>
<evidence type="ECO:0008006" key="4">
    <source>
        <dbReference type="Google" id="ProtNLM"/>
    </source>
</evidence>
<protein>
    <recommendedName>
        <fullName evidence="4">Ubiquitin-like domain-containing protein</fullName>
    </recommendedName>
</protein>
<gene>
    <name evidence="2" type="ORF">Ctob_001266</name>
</gene>
<evidence type="ECO:0000256" key="1">
    <source>
        <dbReference type="SAM" id="MobiDB-lite"/>
    </source>
</evidence>
<dbReference type="EMBL" id="JWZX01003349">
    <property type="protein sequence ID" value="KOO21599.1"/>
    <property type="molecule type" value="Genomic_DNA"/>
</dbReference>
<proteinExistence type="predicted"/>